<organism evidence="1">
    <name type="scientific">Arundo donax</name>
    <name type="common">Giant reed</name>
    <name type="synonym">Donax arundinaceus</name>
    <dbReference type="NCBI Taxonomy" id="35708"/>
    <lineage>
        <taxon>Eukaryota</taxon>
        <taxon>Viridiplantae</taxon>
        <taxon>Streptophyta</taxon>
        <taxon>Embryophyta</taxon>
        <taxon>Tracheophyta</taxon>
        <taxon>Spermatophyta</taxon>
        <taxon>Magnoliopsida</taxon>
        <taxon>Liliopsida</taxon>
        <taxon>Poales</taxon>
        <taxon>Poaceae</taxon>
        <taxon>PACMAD clade</taxon>
        <taxon>Arundinoideae</taxon>
        <taxon>Arundineae</taxon>
        <taxon>Arundo</taxon>
    </lineage>
</organism>
<dbReference type="AlphaFoldDB" id="A0A0A8ZPT6"/>
<dbReference type="EMBL" id="GBRH01258217">
    <property type="protein sequence ID" value="JAD39678.1"/>
    <property type="molecule type" value="Transcribed_RNA"/>
</dbReference>
<sequence>MAHRVRAVQNLVKCQMKMKTKELRKF</sequence>
<reference evidence="1" key="2">
    <citation type="journal article" date="2015" name="Data Brief">
        <title>Shoot transcriptome of the giant reed, Arundo donax.</title>
        <authorList>
            <person name="Barrero R.A."/>
            <person name="Guerrero F.D."/>
            <person name="Moolhuijzen P."/>
            <person name="Goolsby J.A."/>
            <person name="Tidwell J."/>
            <person name="Bellgard S.E."/>
            <person name="Bellgard M.I."/>
        </authorList>
    </citation>
    <scope>NUCLEOTIDE SEQUENCE</scope>
    <source>
        <tissue evidence="1">Shoot tissue taken approximately 20 cm above the soil surface</tissue>
    </source>
</reference>
<proteinExistence type="predicted"/>
<reference evidence="1" key="1">
    <citation type="submission" date="2014-09" db="EMBL/GenBank/DDBJ databases">
        <authorList>
            <person name="Magalhaes I.L.F."/>
            <person name="Oliveira U."/>
            <person name="Santos F.R."/>
            <person name="Vidigal T.H.D.A."/>
            <person name="Brescovit A.D."/>
            <person name="Santos A.J."/>
        </authorList>
    </citation>
    <scope>NUCLEOTIDE SEQUENCE</scope>
    <source>
        <tissue evidence="1">Shoot tissue taken approximately 20 cm above the soil surface</tissue>
    </source>
</reference>
<accession>A0A0A8ZPT6</accession>
<protein>
    <submittedName>
        <fullName evidence="1">Uncharacterized protein</fullName>
    </submittedName>
</protein>
<name>A0A0A8ZPT6_ARUDO</name>
<evidence type="ECO:0000313" key="1">
    <source>
        <dbReference type="EMBL" id="JAD39678.1"/>
    </source>
</evidence>